<dbReference type="RefSeq" id="WP_179750789.1">
    <property type="nucleotide sequence ID" value="NZ_JACCBU010000001.1"/>
</dbReference>
<organism evidence="2 3">
    <name type="scientific">Microlunatus parietis</name>
    <dbReference type="NCBI Taxonomy" id="682979"/>
    <lineage>
        <taxon>Bacteria</taxon>
        <taxon>Bacillati</taxon>
        <taxon>Actinomycetota</taxon>
        <taxon>Actinomycetes</taxon>
        <taxon>Propionibacteriales</taxon>
        <taxon>Propionibacteriaceae</taxon>
        <taxon>Microlunatus</taxon>
    </lineage>
</organism>
<gene>
    <name evidence="2" type="ORF">BKA15_002286</name>
</gene>
<accession>A0A7Y9I629</accession>
<evidence type="ECO:0008006" key="4">
    <source>
        <dbReference type="Google" id="ProtNLM"/>
    </source>
</evidence>
<evidence type="ECO:0000313" key="2">
    <source>
        <dbReference type="EMBL" id="NYE70957.1"/>
    </source>
</evidence>
<comment type="caution">
    <text evidence="2">The sequence shown here is derived from an EMBL/GenBank/DDBJ whole genome shotgun (WGS) entry which is preliminary data.</text>
</comment>
<keyword evidence="3" id="KW-1185">Reference proteome</keyword>
<name>A0A7Y9I629_9ACTN</name>
<sequence length="144" mass="15429">MRKLMGRIVAGGAALIAIPALALVTALPSQAETRGTSVTVRHGDYKAVFHHTGSKGETLEVFDYASDGYAAVAYVTFYSYPAPPVGWADKDKLVVDDGYHRFNLREGDSGSYDVPEGHGVRIMICRGVKEIPGDNCSPSKLGRA</sequence>
<protein>
    <recommendedName>
        <fullName evidence="4">DUF1850 domain-containing protein</fullName>
    </recommendedName>
</protein>
<dbReference type="Proteomes" id="UP000569914">
    <property type="component" value="Unassembled WGS sequence"/>
</dbReference>
<feature type="signal peptide" evidence="1">
    <location>
        <begin position="1"/>
        <end position="22"/>
    </location>
</feature>
<keyword evidence="1" id="KW-0732">Signal</keyword>
<reference evidence="2 3" key="1">
    <citation type="submission" date="2020-07" db="EMBL/GenBank/DDBJ databases">
        <title>Sequencing the genomes of 1000 actinobacteria strains.</title>
        <authorList>
            <person name="Klenk H.-P."/>
        </authorList>
    </citation>
    <scope>NUCLEOTIDE SEQUENCE [LARGE SCALE GENOMIC DNA]</scope>
    <source>
        <strain evidence="2 3">DSM 22083</strain>
    </source>
</reference>
<dbReference type="AlphaFoldDB" id="A0A7Y9I629"/>
<evidence type="ECO:0000313" key="3">
    <source>
        <dbReference type="Proteomes" id="UP000569914"/>
    </source>
</evidence>
<proteinExistence type="predicted"/>
<dbReference type="EMBL" id="JACCBU010000001">
    <property type="protein sequence ID" value="NYE70957.1"/>
    <property type="molecule type" value="Genomic_DNA"/>
</dbReference>
<feature type="chain" id="PRO_5039292124" description="DUF1850 domain-containing protein" evidence="1">
    <location>
        <begin position="23"/>
        <end position="144"/>
    </location>
</feature>
<evidence type="ECO:0000256" key="1">
    <source>
        <dbReference type="SAM" id="SignalP"/>
    </source>
</evidence>